<keyword evidence="2" id="KW-1185">Reference proteome</keyword>
<dbReference type="AlphaFoldDB" id="A0A1T4X577"/>
<reference evidence="2" key="1">
    <citation type="submission" date="2017-02" db="EMBL/GenBank/DDBJ databases">
        <authorList>
            <person name="Varghese N."/>
            <person name="Submissions S."/>
        </authorList>
    </citation>
    <scope>NUCLEOTIDE SEQUENCE [LARGE SCALE GENOMIC DNA]</scope>
    <source>
        <strain evidence="2">ATCC 700200</strain>
    </source>
</reference>
<dbReference type="RefSeq" id="WP_078812268.1">
    <property type="nucleotide sequence ID" value="NZ_FUYE01000003.1"/>
</dbReference>
<sequence>MKPKDQVFWNNHGLVTSVMILEEPEQDGPWRGMLSVEHEGTAKPVHADDLYPTELAANIAALRHVCHLVTIIQITLNKLTA</sequence>
<organism evidence="1 2">
    <name type="scientific">Prosthecobacter debontii</name>
    <dbReference type="NCBI Taxonomy" id="48467"/>
    <lineage>
        <taxon>Bacteria</taxon>
        <taxon>Pseudomonadati</taxon>
        <taxon>Verrucomicrobiota</taxon>
        <taxon>Verrucomicrobiia</taxon>
        <taxon>Verrucomicrobiales</taxon>
        <taxon>Verrucomicrobiaceae</taxon>
        <taxon>Prosthecobacter</taxon>
    </lineage>
</organism>
<evidence type="ECO:0000313" key="2">
    <source>
        <dbReference type="Proteomes" id="UP000190774"/>
    </source>
</evidence>
<accession>A0A1T4X577</accession>
<gene>
    <name evidence="1" type="ORF">SAMN02745166_01059</name>
</gene>
<dbReference type="EMBL" id="FUYE01000003">
    <property type="protein sequence ID" value="SKA84774.1"/>
    <property type="molecule type" value="Genomic_DNA"/>
</dbReference>
<dbReference type="STRING" id="48467.SAMN02745166_01059"/>
<proteinExistence type="predicted"/>
<evidence type="ECO:0000313" key="1">
    <source>
        <dbReference type="EMBL" id="SKA84774.1"/>
    </source>
</evidence>
<name>A0A1T4X577_9BACT</name>
<protein>
    <submittedName>
        <fullName evidence="1">Uncharacterized protein</fullName>
    </submittedName>
</protein>
<dbReference type="Proteomes" id="UP000190774">
    <property type="component" value="Unassembled WGS sequence"/>
</dbReference>